<name>A0ABX0E0T8_9ACTN</name>
<feature type="compositionally biased region" description="Low complexity" evidence="2">
    <location>
        <begin position="104"/>
        <end position="117"/>
    </location>
</feature>
<comment type="caution">
    <text evidence="3">The sequence shown here is derived from an EMBL/GenBank/DDBJ whole genome shotgun (WGS) entry which is preliminary data.</text>
</comment>
<gene>
    <name evidence="3" type="ORF">G6048_29765</name>
</gene>
<feature type="region of interest" description="Disordered" evidence="2">
    <location>
        <begin position="193"/>
        <end position="228"/>
    </location>
</feature>
<keyword evidence="1" id="KW-0175">Coiled coil</keyword>
<evidence type="ECO:0000256" key="2">
    <source>
        <dbReference type="SAM" id="MobiDB-lite"/>
    </source>
</evidence>
<evidence type="ECO:0000256" key="1">
    <source>
        <dbReference type="SAM" id="Coils"/>
    </source>
</evidence>
<feature type="compositionally biased region" description="Low complexity" evidence="2">
    <location>
        <begin position="217"/>
        <end position="228"/>
    </location>
</feature>
<organism evidence="3 4">
    <name type="scientific">Streptomyces ureilyticus</name>
    <dbReference type="NCBI Taxonomy" id="1775131"/>
    <lineage>
        <taxon>Bacteria</taxon>
        <taxon>Bacillati</taxon>
        <taxon>Actinomycetota</taxon>
        <taxon>Actinomycetes</taxon>
        <taxon>Kitasatosporales</taxon>
        <taxon>Streptomycetaceae</taxon>
        <taxon>Streptomyces</taxon>
    </lineage>
</organism>
<keyword evidence="4" id="KW-1185">Reference proteome</keyword>
<feature type="region of interest" description="Disordered" evidence="2">
    <location>
        <begin position="153"/>
        <end position="172"/>
    </location>
</feature>
<dbReference type="EMBL" id="JAAKZX010000117">
    <property type="protein sequence ID" value="NGO46148.1"/>
    <property type="molecule type" value="Genomic_DNA"/>
</dbReference>
<feature type="compositionally biased region" description="Basic and acidic residues" evidence="2">
    <location>
        <begin position="127"/>
        <end position="137"/>
    </location>
</feature>
<dbReference type="RefSeq" id="WP_165342693.1">
    <property type="nucleotide sequence ID" value="NZ_JAAKZX010000117.1"/>
</dbReference>
<protein>
    <recommendedName>
        <fullName evidence="5">Regulatory protein</fullName>
    </recommendedName>
</protein>
<accession>A0ABX0E0T8</accession>
<evidence type="ECO:0000313" key="3">
    <source>
        <dbReference type="EMBL" id="NGO46148.1"/>
    </source>
</evidence>
<sequence length="228" mass="23925">MTESTTPATELTSQYLAQVVGDLDRNTKEQERIRAEISALQEQLLALQHDHTVLLSMQRALGAEAPTLPTQPAAPEDAAAPTSPSTPKRKRAKTTTESGTGKQAGPKKATTAQGGKTAAKKAAAKKPKTEPKAKAEASKSAQPTLVELIRRHLGEQSEPRSAAEVATALGKAHPERGIKTTVVRTTLEGLVARSQAHRTKQGTSVFYTAPDSPEPAAPAAAETQSAGD</sequence>
<dbReference type="Proteomes" id="UP001518140">
    <property type="component" value="Unassembled WGS sequence"/>
</dbReference>
<reference evidence="3 4" key="1">
    <citation type="submission" date="2020-02" db="EMBL/GenBank/DDBJ databases">
        <title>Whole-genome analyses of novel actinobacteria.</title>
        <authorList>
            <person name="Sahin N."/>
            <person name="Tokatli A."/>
        </authorList>
    </citation>
    <scope>NUCLEOTIDE SEQUENCE [LARGE SCALE GENOMIC DNA]</scope>
    <source>
        <strain evidence="3 4">YC419</strain>
    </source>
</reference>
<evidence type="ECO:0000313" key="4">
    <source>
        <dbReference type="Proteomes" id="UP001518140"/>
    </source>
</evidence>
<feature type="coiled-coil region" evidence="1">
    <location>
        <begin position="23"/>
        <end position="50"/>
    </location>
</feature>
<evidence type="ECO:0008006" key="5">
    <source>
        <dbReference type="Google" id="ProtNLM"/>
    </source>
</evidence>
<proteinExistence type="predicted"/>
<feature type="region of interest" description="Disordered" evidence="2">
    <location>
        <begin position="64"/>
        <end position="145"/>
    </location>
</feature>